<dbReference type="AlphaFoldDB" id="R0EW02"/>
<dbReference type="SMART" id="SM00579">
    <property type="entry name" value="FBD"/>
    <property type="match status" value="1"/>
</dbReference>
<dbReference type="InterPro" id="IPR055411">
    <property type="entry name" value="LRR_FXL15/At3g58940/PEG3-like"/>
</dbReference>
<dbReference type="Pfam" id="PF08387">
    <property type="entry name" value="FBD"/>
    <property type="match status" value="1"/>
</dbReference>
<dbReference type="KEGG" id="crb:17874800"/>
<dbReference type="InterPro" id="IPR032675">
    <property type="entry name" value="LRR_dom_sf"/>
</dbReference>
<feature type="domain" description="F-box" evidence="1">
    <location>
        <begin position="18"/>
        <end position="71"/>
    </location>
</feature>
<protein>
    <recommendedName>
        <fullName evidence="1">F-box domain-containing protein</fullName>
    </recommendedName>
</protein>
<proteinExistence type="predicted"/>
<dbReference type="InterPro" id="IPR053781">
    <property type="entry name" value="F-box_AtFBL13-like"/>
</dbReference>
<dbReference type="SUPFAM" id="SSF81383">
    <property type="entry name" value="F-box domain"/>
    <property type="match status" value="1"/>
</dbReference>
<sequence length="447" mass="51599">MGRKKRAKTCDTLSHVKEDRISQLPEHLISEILFHLPTKEAVSTSVLSSKWRNTWRSVPALDLYSAKFSNFDAFLSFVERFLDSNREESTAHSSGQLRKFWSNFHDLDGRFKDFPTRWVDALTRRRIQQIDLTFFIFYPAHKVPALNIYTCKTLVHLRLRGAKLANAESVSLPCLKIIYLEYVKYPNESTLEKLISESPVLEDLTLVSLSTANATGVQVCSKTLKRIRIHKFQVVIDAPLLECIRTEIESGKDFEIINVGSFAKLDIDVALGNATYNISIVPDILTDICRWVRDLVLSSNVFWKDILLYSNSGPVLHFRDLSRLDAKFSKSDLEMLPTILESCPRLEYFRLELVKDKSKRRERKKDPKVMFATVPQCLETSLKFVELKRLIPGYEGEIKLVRYLLKNSKILEKLRLDVYYTQKKKCDFLKELVSSPRCSTACEVLVL</sequence>
<dbReference type="Pfam" id="PF24758">
    <property type="entry name" value="LRR_At5g56370"/>
    <property type="match status" value="1"/>
</dbReference>
<dbReference type="PROSITE" id="PS50181">
    <property type="entry name" value="FBOX"/>
    <property type="match status" value="1"/>
</dbReference>
<name>R0EW02_9BRAS</name>
<keyword evidence="3" id="KW-1185">Reference proteome</keyword>
<accession>R0EW02</accession>
<evidence type="ECO:0000313" key="2">
    <source>
        <dbReference type="EMBL" id="EOA13362.1"/>
    </source>
</evidence>
<dbReference type="STRING" id="81985.R0EW02"/>
<dbReference type="Pfam" id="PF00646">
    <property type="entry name" value="F-box"/>
    <property type="match status" value="1"/>
</dbReference>
<dbReference type="SMART" id="SM00256">
    <property type="entry name" value="FBOX"/>
    <property type="match status" value="1"/>
</dbReference>
<evidence type="ECO:0000259" key="1">
    <source>
        <dbReference type="PROSITE" id="PS50181"/>
    </source>
</evidence>
<dbReference type="Proteomes" id="UP000029121">
    <property type="component" value="Unassembled WGS sequence"/>
</dbReference>
<reference evidence="3" key="1">
    <citation type="journal article" date="2013" name="Nat. Genet.">
        <title>The Capsella rubella genome and the genomic consequences of rapid mating system evolution.</title>
        <authorList>
            <person name="Slotte T."/>
            <person name="Hazzouri K.M."/>
            <person name="Agren J.A."/>
            <person name="Koenig D."/>
            <person name="Maumus F."/>
            <person name="Guo Y.L."/>
            <person name="Steige K."/>
            <person name="Platts A.E."/>
            <person name="Escobar J.S."/>
            <person name="Newman L.K."/>
            <person name="Wang W."/>
            <person name="Mandakova T."/>
            <person name="Vello E."/>
            <person name="Smith L.M."/>
            <person name="Henz S.R."/>
            <person name="Steffen J."/>
            <person name="Takuno S."/>
            <person name="Brandvain Y."/>
            <person name="Coop G."/>
            <person name="Andolfatto P."/>
            <person name="Hu T.T."/>
            <person name="Blanchette M."/>
            <person name="Clark R.M."/>
            <person name="Quesneville H."/>
            <person name="Nordborg M."/>
            <person name="Gaut B.S."/>
            <person name="Lysak M.A."/>
            <person name="Jenkins J."/>
            <person name="Grimwood J."/>
            <person name="Chapman J."/>
            <person name="Prochnik S."/>
            <person name="Shu S."/>
            <person name="Rokhsar D."/>
            <person name="Schmutz J."/>
            <person name="Weigel D."/>
            <person name="Wright S.I."/>
        </authorList>
    </citation>
    <scope>NUCLEOTIDE SEQUENCE [LARGE SCALE GENOMIC DNA]</scope>
    <source>
        <strain evidence="3">cv. Monte Gargano</strain>
    </source>
</reference>
<dbReference type="eggNOG" id="ENOG502R3XM">
    <property type="taxonomic scope" value="Eukaryota"/>
</dbReference>
<dbReference type="SUPFAM" id="SSF52047">
    <property type="entry name" value="RNI-like"/>
    <property type="match status" value="1"/>
</dbReference>
<evidence type="ECO:0000313" key="3">
    <source>
        <dbReference type="Proteomes" id="UP000029121"/>
    </source>
</evidence>
<dbReference type="InterPro" id="IPR036047">
    <property type="entry name" value="F-box-like_dom_sf"/>
</dbReference>
<dbReference type="InterPro" id="IPR006566">
    <property type="entry name" value="FBD"/>
</dbReference>
<dbReference type="InterPro" id="IPR050232">
    <property type="entry name" value="FBL13/AtMIF1-like"/>
</dbReference>
<gene>
    <name evidence="2" type="ORF">CARUB_v10026398mg</name>
</gene>
<dbReference type="PANTHER" id="PTHR31900">
    <property type="entry name" value="F-BOX/RNI SUPERFAMILY PROTEIN-RELATED"/>
    <property type="match status" value="1"/>
</dbReference>
<dbReference type="EMBL" id="KB870812">
    <property type="protein sequence ID" value="EOA13362.1"/>
    <property type="molecule type" value="Genomic_DNA"/>
</dbReference>
<dbReference type="PANTHER" id="PTHR31900:SF33">
    <property type="entry name" value="PROTEIN WITH RNI-LIKE_FBD-LIKE DOMAIN"/>
    <property type="match status" value="1"/>
</dbReference>
<organism evidence="2 3">
    <name type="scientific">Capsella rubella</name>
    <dbReference type="NCBI Taxonomy" id="81985"/>
    <lineage>
        <taxon>Eukaryota</taxon>
        <taxon>Viridiplantae</taxon>
        <taxon>Streptophyta</taxon>
        <taxon>Embryophyta</taxon>
        <taxon>Tracheophyta</taxon>
        <taxon>Spermatophyta</taxon>
        <taxon>Magnoliopsida</taxon>
        <taxon>eudicotyledons</taxon>
        <taxon>Gunneridae</taxon>
        <taxon>Pentapetalae</taxon>
        <taxon>rosids</taxon>
        <taxon>malvids</taxon>
        <taxon>Brassicales</taxon>
        <taxon>Brassicaceae</taxon>
        <taxon>Camelineae</taxon>
        <taxon>Capsella</taxon>
    </lineage>
</organism>
<dbReference type="OrthoDB" id="1028742at2759"/>
<dbReference type="Gene3D" id="3.80.10.10">
    <property type="entry name" value="Ribonuclease Inhibitor"/>
    <property type="match status" value="1"/>
</dbReference>
<dbReference type="InterPro" id="IPR001810">
    <property type="entry name" value="F-box_dom"/>
</dbReference>
<dbReference type="CDD" id="cd22160">
    <property type="entry name" value="F-box_AtFBL13-like"/>
    <property type="match status" value="1"/>
</dbReference>